<accession>A0A6J7WE69</accession>
<sequence length="244" mass="27647">MNITESLKAGDLRHFIKKVFEIDSFKSKIGDDRDVVVLSFTVDHEDPAKDLEHFIEMGYDFVLDADVSPGEMDDGTYKVFVELERGRNVASEITQIIDGIKKLTGEDKMRFRYFKSFKSEDATEENLAAAIPADGDAYEAATERSNLDNFSNFFSKSYADEKDIVDESISFKRIYGDTVKFNIITSGTRQEVYEAIQGPIMLESTSMAEVMFLSKYIGNYNITKVGNTFIFENSGWAVALERKL</sequence>
<evidence type="ECO:0000313" key="1">
    <source>
        <dbReference type="EMBL" id="CAB4125980.1"/>
    </source>
</evidence>
<proteinExistence type="predicted"/>
<gene>
    <name evidence="2" type="ORF">UFOVP181_258</name>
    <name evidence="1" type="ORF">UFOVP57_381</name>
</gene>
<name>A0A6J7WE69_9CAUD</name>
<organism evidence="2">
    <name type="scientific">uncultured Caudovirales phage</name>
    <dbReference type="NCBI Taxonomy" id="2100421"/>
    <lineage>
        <taxon>Viruses</taxon>
        <taxon>Duplodnaviria</taxon>
        <taxon>Heunggongvirae</taxon>
        <taxon>Uroviricota</taxon>
        <taxon>Caudoviricetes</taxon>
        <taxon>Peduoviridae</taxon>
        <taxon>Maltschvirus</taxon>
        <taxon>Maltschvirus maltsch</taxon>
    </lineage>
</organism>
<protein>
    <submittedName>
        <fullName evidence="2">Uncharacterized protein</fullName>
    </submittedName>
</protein>
<reference evidence="2" key="1">
    <citation type="submission" date="2020-05" db="EMBL/GenBank/DDBJ databases">
        <authorList>
            <person name="Chiriac C."/>
            <person name="Salcher M."/>
            <person name="Ghai R."/>
            <person name="Kavagutti S V."/>
        </authorList>
    </citation>
    <scope>NUCLEOTIDE SEQUENCE</scope>
</reference>
<dbReference type="EMBL" id="LR796187">
    <property type="protein sequence ID" value="CAB4125980.1"/>
    <property type="molecule type" value="Genomic_DNA"/>
</dbReference>
<evidence type="ECO:0000313" key="2">
    <source>
        <dbReference type="EMBL" id="CAB5208944.1"/>
    </source>
</evidence>
<dbReference type="EMBL" id="LR798231">
    <property type="protein sequence ID" value="CAB5208944.1"/>
    <property type="molecule type" value="Genomic_DNA"/>
</dbReference>